<sequence length="99" mass="10902">MRITDRQRKIIHDTALQAFGPQASVRLFGSRIDGHGKGGDIDLLVECPSPVEDPGLAAARMAARIQFRLGERKIDILYTWPGCRHSPAHQAAMEQGIVL</sequence>
<proteinExistence type="predicted"/>
<evidence type="ECO:0000313" key="3">
    <source>
        <dbReference type="EMBL" id="VFJ90249.1"/>
    </source>
</evidence>
<dbReference type="InterPro" id="IPR002934">
    <property type="entry name" value="Polymerase_NTP_transf_dom"/>
</dbReference>
<dbReference type="InterPro" id="IPR043519">
    <property type="entry name" value="NT_sf"/>
</dbReference>
<dbReference type="EMBL" id="CAADFF010000019">
    <property type="protein sequence ID" value="VFJ90249.1"/>
    <property type="molecule type" value="Genomic_DNA"/>
</dbReference>
<dbReference type="Pfam" id="PF01909">
    <property type="entry name" value="NTP_transf_2"/>
    <property type="match status" value="1"/>
</dbReference>
<gene>
    <name evidence="2" type="ORF">BECKLFY1418A_GA0070994_100818</name>
    <name evidence="3" type="ORF">BECKLFY1418B_GA0070995_101915</name>
</gene>
<dbReference type="SUPFAM" id="SSF81301">
    <property type="entry name" value="Nucleotidyltransferase"/>
    <property type="match status" value="1"/>
</dbReference>
<protein>
    <submittedName>
        <fullName evidence="2">Nucleotidyltransferase domain-containing protein</fullName>
    </submittedName>
</protein>
<name>A0A450UBJ5_9GAMM</name>
<reference evidence="2" key="1">
    <citation type="submission" date="2019-02" db="EMBL/GenBank/DDBJ databases">
        <authorList>
            <person name="Gruber-Vodicka R. H."/>
            <person name="Seah K. B. B."/>
        </authorList>
    </citation>
    <scope>NUCLEOTIDE SEQUENCE</scope>
    <source>
        <strain evidence="2">BECK_M6</strain>
        <strain evidence="3">BECK_M7</strain>
    </source>
</reference>
<feature type="domain" description="Polymerase nucleotidyl transferase" evidence="1">
    <location>
        <begin position="15"/>
        <end position="55"/>
    </location>
</feature>
<evidence type="ECO:0000259" key="1">
    <source>
        <dbReference type="Pfam" id="PF01909"/>
    </source>
</evidence>
<keyword evidence="2" id="KW-0808">Transferase</keyword>
<dbReference type="GO" id="GO:0016779">
    <property type="term" value="F:nucleotidyltransferase activity"/>
    <property type="evidence" value="ECO:0007669"/>
    <property type="project" value="InterPro"/>
</dbReference>
<dbReference type="Gene3D" id="3.30.460.10">
    <property type="entry name" value="Beta Polymerase, domain 2"/>
    <property type="match status" value="1"/>
</dbReference>
<dbReference type="CDD" id="cd05403">
    <property type="entry name" value="NT_KNTase_like"/>
    <property type="match status" value="1"/>
</dbReference>
<accession>A0A450UBJ5</accession>
<evidence type="ECO:0000313" key="2">
    <source>
        <dbReference type="EMBL" id="VFJ89561.1"/>
    </source>
</evidence>
<dbReference type="AlphaFoldDB" id="A0A450UBJ5"/>
<dbReference type="EMBL" id="CAADFH010000008">
    <property type="protein sequence ID" value="VFJ89561.1"/>
    <property type="molecule type" value="Genomic_DNA"/>
</dbReference>
<organism evidence="2">
    <name type="scientific">Candidatus Kentrum sp. LFY</name>
    <dbReference type="NCBI Taxonomy" id="2126342"/>
    <lineage>
        <taxon>Bacteria</taxon>
        <taxon>Pseudomonadati</taxon>
        <taxon>Pseudomonadota</taxon>
        <taxon>Gammaproteobacteria</taxon>
        <taxon>Candidatus Kentrum</taxon>
    </lineage>
</organism>